<organism evidence="2 3">
    <name type="scientific">Pleurodeles waltl</name>
    <name type="common">Iberian ribbed newt</name>
    <dbReference type="NCBI Taxonomy" id="8319"/>
    <lineage>
        <taxon>Eukaryota</taxon>
        <taxon>Metazoa</taxon>
        <taxon>Chordata</taxon>
        <taxon>Craniata</taxon>
        <taxon>Vertebrata</taxon>
        <taxon>Euteleostomi</taxon>
        <taxon>Amphibia</taxon>
        <taxon>Batrachia</taxon>
        <taxon>Caudata</taxon>
        <taxon>Salamandroidea</taxon>
        <taxon>Salamandridae</taxon>
        <taxon>Pleurodelinae</taxon>
        <taxon>Pleurodeles</taxon>
    </lineage>
</organism>
<gene>
    <name evidence="2" type="ORF">NDU88_007040</name>
</gene>
<accession>A0AAV7RNY5</accession>
<evidence type="ECO:0000313" key="3">
    <source>
        <dbReference type="Proteomes" id="UP001066276"/>
    </source>
</evidence>
<sequence>MEEQGNGNHQDELEKILAHMRAEAMKHGKDWQRTKMTEEVMDGNAEKQAGEGSSSQGETGCPGAKREFTEKPRKRQKVEGKPARKAPKKTMGSNLSSTTSVMAEKPRNSSLLKPADGEHIGAIIKECFKFFAS</sequence>
<evidence type="ECO:0000313" key="2">
    <source>
        <dbReference type="EMBL" id="KAJ1154287.1"/>
    </source>
</evidence>
<dbReference type="AlphaFoldDB" id="A0AAV7RNY5"/>
<keyword evidence="3" id="KW-1185">Reference proteome</keyword>
<reference evidence="2" key="1">
    <citation type="journal article" date="2022" name="bioRxiv">
        <title>Sequencing and chromosome-scale assembly of the giantPleurodeles waltlgenome.</title>
        <authorList>
            <person name="Brown T."/>
            <person name="Elewa A."/>
            <person name="Iarovenko S."/>
            <person name="Subramanian E."/>
            <person name="Araus A.J."/>
            <person name="Petzold A."/>
            <person name="Susuki M."/>
            <person name="Suzuki K.-i.T."/>
            <person name="Hayashi T."/>
            <person name="Toyoda A."/>
            <person name="Oliveira C."/>
            <person name="Osipova E."/>
            <person name="Leigh N.D."/>
            <person name="Simon A."/>
            <person name="Yun M.H."/>
        </authorList>
    </citation>
    <scope>NUCLEOTIDE SEQUENCE</scope>
    <source>
        <strain evidence="2">20211129_DDA</strain>
        <tissue evidence="2">Liver</tissue>
    </source>
</reference>
<evidence type="ECO:0000256" key="1">
    <source>
        <dbReference type="SAM" id="MobiDB-lite"/>
    </source>
</evidence>
<feature type="compositionally biased region" description="Basic and acidic residues" evidence="1">
    <location>
        <begin position="64"/>
        <end position="82"/>
    </location>
</feature>
<comment type="caution">
    <text evidence="2">The sequence shown here is derived from an EMBL/GenBank/DDBJ whole genome shotgun (WGS) entry which is preliminary data.</text>
</comment>
<proteinExistence type="predicted"/>
<dbReference type="EMBL" id="JANPWB010000009">
    <property type="protein sequence ID" value="KAJ1154287.1"/>
    <property type="molecule type" value="Genomic_DNA"/>
</dbReference>
<dbReference type="Proteomes" id="UP001066276">
    <property type="component" value="Chromosome 5"/>
</dbReference>
<feature type="region of interest" description="Disordered" evidence="1">
    <location>
        <begin position="1"/>
        <end position="114"/>
    </location>
</feature>
<protein>
    <submittedName>
        <fullName evidence="2">Uncharacterized protein</fullName>
    </submittedName>
</protein>
<feature type="compositionally biased region" description="Basic and acidic residues" evidence="1">
    <location>
        <begin position="9"/>
        <end position="49"/>
    </location>
</feature>
<feature type="compositionally biased region" description="Polar residues" evidence="1">
    <location>
        <begin position="91"/>
        <end position="101"/>
    </location>
</feature>
<name>A0AAV7RNY5_PLEWA</name>